<proteinExistence type="predicted"/>
<dbReference type="Proteomes" id="UP000001822">
    <property type="component" value="Chromosome"/>
</dbReference>
<accession>A0A6N4SR51</accession>
<evidence type="ECO:0000313" key="2">
    <source>
        <dbReference type="Proteomes" id="UP000001822"/>
    </source>
</evidence>
<evidence type="ECO:0000313" key="1">
    <source>
        <dbReference type="EMBL" id="ABG58759.1"/>
    </source>
</evidence>
<keyword evidence="2" id="KW-1185">Reference proteome</keyword>
<reference evidence="1 2" key="1">
    <citation type="journal article" date="2007" name="Appl. Environ. Microbiol.">
        <title>Genome sequence of the cellulolytic gliding bacterium Cytophaga hutchinsonii.</title>
        <authorList>
            <person name="Xie G."/>
            <person name="Bruce D.C."/>
            <person name="Challacombe J.F."/>
            <person name="Chertkov O."/>
            <person name="Detter J.C."/>
            <person name="Gilna P."/>
            <person name="Han C.S."/>
            <person name="Lucas S."/>
            <person name="Misra M."/>
            <person name="Myers G.L."/>
            <person name="Richardson P."/>
            <person name="Tapia R."/>
            <person name="Thayer N."/>
            <person name="Thompson L.S."/>
            <person name="Brettin T.S."/>
            <person name="Henrissat B."/>
            <person name="Wilson D.B."/>
            <person name="McBride M.J."/>
        </authorList>
    </citation>
    <scope>NUCLEOTIDE SEQUENCE [LARGE SCALE GENOMIC DNA]</scope>
    <source>
        <strain evidence="2">ATCC 33406 / DSM 1761 / CIP 103989 / NBRC 15051 / NCIMB 9469 / D465</strain>
    </source>
</reference>
<dbReference type="EMBL" id="CP000383">
    <property type="protein sequence ID" value="ABG58759.1"/>
    <property type="molecule type" value="Genomic_DNA"/>
</dbReference>
<dbReference type="AlphaFoldDB" id="A0A6N4SR51"/>
<dbReference type="KEGG" id="chu:CHU_1488"/>
<sequence>MCATALPFNSIKGIEDSLTECSIKQRITAQCKGFDKYQSESKQQLCIDKTTKHVRHKRLLL</sequence>
<gene>
    <name evidence="1" type="ordered locus">CHU_1488</name>
</gene>
<protein>
    <submittedName>
        <fullName evidence="1">Uncharacterized protein</fullName>
    </submittedName>
</protein>
<name>A0A6N4SR51_CYTH3</name>
<organism evidence="1 2">
    <name type="scientific">Cytophaga hutchinsonii (strain ATCC 33406 / DSM 1761 / CIP 103989 / NBRC 15051 / NCIMB 9469 / D465)</name>
    <dbReference type="NCBI Taxonomy" id="269798"/>
    <lineage>
        <taxon>Bacteria</taxon>
        <taxon>Pseudomonadati</taxon>
        <taxon>Bacteroidota</taxon>
        <taxon>Cytophagia</taxon>
        <taxon>Cytophagales</taxon>
        <taxon>Cytophagaceae</taxon>
        <taxon>Cytophaga</taxon>
    </lineage>
</organism>